<evidence type="ECO:0000313" key="2">
    <source>
        <dbReference type="EMBL" id="QNN60292.1"/>
    </source>
</evidence>
<evidence type="ECO:0000313" key="3">
    <source>
        <dbReference type="Proteomes" id="UP000515928"/>
    </source>
</evidence>
<evidence type="ECO:0000259" key="1">
    <source>
        <dbReference type="Pfam" id="PF04991"/>
    </source>
</evidence>
<dbReference type="GO" id="GO:0009100">
    <property type="term" value="P:glycoprotein metabolic process"/>
    <property type="evidence" value="ECO:0007669"/>
    <property type="project" value="UniProtKB-ARBA"/>
</dbReference>
<proteinExistence type="predicted"/>
<dbReference type="PANTHER" id="PTHR43404">
    <property type="entry name" value="LIPOPOLYSACCHARIDE CHOLINEPHOSPHOTRANSFERASE LICD"/>
    <property type="match status" value="1"/>
</dbReference>
<name>A0A7G9RXG7_9FIRM</name>
<dbReference type="EMBL" id="CP060715">
    <property type="protein sequence ID" value="QNN60292.1"/>
    <property type="molecule type" value="Genomic_DNA"/>
</dbReference>
<dbReference type="Proteomes" id="UP000515928">
    <property type="component" value="Chromosome"/>
</dbReference>
<dbReference type="Pfam" id="PF04991">
    <property type="entry name" value="LicD"/>
    <property type="match status" value="1"/>
</dbReference>
<reference evidence="2 3" key="1">
    <citation type="submission" date="2020-08" db="EMBL/GenBank/DDBJ databases">
        <title>Genome sequence of Erysipelothrix inopinata DSM 15511T.</title>
        <authorList>
            <person name="Hyun D.-W."/>
            <person name="Bae J.-W."/>
        </authorList>
    </citation>
    <scope>NUCLEOTIDE SEQUENCE [LARGE SCALE GENOMIC DNA]</scope>
    <source>
        <strain evidence="2 3">DSM 15511</strain>
    </source>
</reference>
<feature type="domain" description="LicD/FKTN/FKRP nucleotidyltransferase" evidence="1">
    <location>
        <begin position="19"/>
        <end position="252"/>
    </location>
</feature>
<sequence>MNPIQQEEFNILCEFDRICKKHNLKYSLGYGTMLGAVRHHGFIPWDDDVDVIMSRDEYNRFLSIVDEELNDNYSFVDNKREKNYWYGFGKIRSNNILLPEKSTEYLGIKQGVWIDIFPFDSLPDDTHLAQLQRDNLKKYHNHFVAFVFTHPQSGDKFPKKIVKSLFCGFNRVFAKVNPTLKSNFDKMIEEATKYNNSNSKYLNGLSLNFTDREYTGSIISKDEIDNTIEVKFESSEFPIMSCYDKFLTGIYGDYMSYPPLEDQRSVHDVSEMIVVNNKNMK</sequence>
<accession>A0A7G9RXG7</accession>
<dbReference type="KEGG" id="eio:H9L01_07925"/>
<dbReference type="InterPro" id="IPR007074">
    <property type="entry name" value="LicD/FKTN/FKRP_NTP_transf"/>
</dbReference>
<organism evidence="2 3">
    <name type="scientific">Erysipelothrix inopinata</name>
    <dbReference type="NCBI Taxonomy" id="225084"/>
    <lineage>
        <taxon>Bacteria</taxon>
        <taxon>Bacillati</taxon>
        <taxon>Bacillota</taxon>
        <taxon>Erysipelotrichia</taxon>
        <taxon>Erysipelotrichales</taxon>
        <taxon>Erysipelotrichaceae</taxon>
        <taxon>Erysipelothrix</taxon>
    </lineage>
</organism>
<dbReference type="PANTHER" id="PTHR43404:SF2">
    <property type="entry name" value="LIPOPOLYSACCHARIDE CHOLINEPHOSPHOTRANSFERASE LICD"/>
    <property type="match status" value="1"/>
</dbReference>
<protein>
    <submittedName>
        <fullName evidence="2">LicD family protein</fullName>
    </submittedName>
</protein>
<dbReference type="RefSeq" id="WP_187533422.1">
    <property type="nucleotide sequence ID" value="NZ_CBCSHU010000007.1"/>
</dbReference>
<dbReference type="InterPro" id="IPR052942">
    <property type="entry name" value="LPS_cholinephosphotransferase"/>
</dbReference>
<gene>
    <name evidence="2" type="ORF">H9L01_07925</name>
</gene>
<keyword evidence="3" id="KW-1185">Reference proteome</keyword>
<dbReference type="AlphaFoldDB" id="A0A7G9RXG7"/>